<dbReference type="InterPro" id="IPR043472">
    <property type="entry name" value="Macro_dom-like"/>
</dbReference>
<evidence type="ECO:0000313" key="5">
    <source>
        <dbReference type="EMBL" id="KPL86553.1"/>
    </source>
</evidence>
<dbReference type="InParanoid" id="A0A0M9UD48"/>
<evidence type="ECO:0000256" key="1">
    <source>
        <dbReference type="SAM" id="MobiDB-lite"/>
    </source>
</evidence>
<dbReference type="Pfam" id="PF02789">
    <property type="entry name" value="Peptidase_M17_N"/>
    <property type="match status" value="1"/>
</dbReference>
<sequence>MSQADWTLMLYMAGDNGILLADPLDAFGYLDVQELKDGLRRLSPDARDRVHVVVQFDTREQGTHRYHLSPAADLASDRVQTLDETNTGDPATLRDFIVWAVQTYPARHYALVLWNHGNGWDDTDVYARFRARLDEAAREEPAMRAVFNVPAFRRALFTSTLEHLSTAAATPSQRGVLYDDSSLDFLDNRELQQALQQALADAGLPAIDLLGFDACLMAMLEVQYQVREQARLVVASQALEPAYGWPYNRLVQALPGATPEQVARALVRDYVETYNLGVYSRFQHEITQSAVATARLPALVNAWNALAQALLASLHEAPVFRAVLNARQQAHRFYNRPDYVDVGTFAAALAQQPHLPPGARSVLAQIRNLLHPQGNLVLANQALVRRGGNAPEPLAVSGVSVYFPERGVDDVALRDLYGALDFSREALWDEFLEHFAAVRRAFDLGVQPPTWRADRGLTFTPTEPTETGHATDATPSADTEQPPVEPATPAQPLKLVVAHGSITDAPATALVVNHVQGAAVGGAAGYVDDRLGGVISALVQQGSLTGARATVFPVPTLGRLPADVVLVAGLGTLEEFAVSEQERLQIVQAVGRVVAQTAILLGVEEVASIVHGAGGGGLPVGIAAREFVRGVLDTLATFGASASIKTLYIVEYDAEKYQTLQQALTYGWGDTPVPMVVETRETLSAKDAQSAARKRWITRLYGSEGAPQPTTTSRPAWKQAYLSILRHPDGTSLEFSYTGPEPLASEPRYTLPFDPSQVERFLQTIENAVRILPHSPGDVHETTLKRLRTIRDQLIPSELRGALDALPDDTVLTLRLDAFTAQIPWELFPRGETPLLLHSVVTRRLVTERVAGAILPPPSAGKVRVLIVANPTGDLPAAQAEGQRLYELLSAHPRLDVRLWEGTQAIDLLGEMGGYHVLHFAGHAAFNAERPELSALFLDAEGQERITAQNILQLPTRPAVVFLNACESGQAETLTWREAHRMAAGLAAAFIATGSRNVVATAWRVSDTDAEEMARAFYTHVLQGDALGQALHKARRAVFEQRRWTDVTWGSYLFYGDAAFRL</sequence>
<dbReference type="PANTHER" id="PTHR37835:SF1">
    <property type="entry name" value="ALPHA-CLOSTRIPAIN"/>
    <property type="match status" value="1"/>
</dbReference>
<dbReference type="InterPro" id="IPR008283">
    <property type="entry name" value="Peptidase_M17_N"/>
</dbReference>
<keyword evidence="6" id="KW-1185">Reference proteome</keyword>
<dbReference type="AlphaFoldDB" id="A0A0M9UD48"/>
<evidence type="ECO:0000259" key="3">
    <source>
        <dbReference type="Pfam" id="PF12770"/>
    </source>
</evidence>
<reference evidence="6" key="3">
    <citation type="submission" date="2015-08" db="EMBL/GenBank/DDBJ databases">
        <title>Draft Genome Sequence of a Heterotrophic Facultative Anaerobic Bacterium Ardenticatena maritima Strain 110S.</title>
        <authorList>
            <person name="Kawaichi S."/>
            <person name="Yoshida T."/>
            <person name="Sako Y."/>
            <person name="Nakamura R."/>
        </authorList>
    </citation>
    <scope>NUCLEOTIDE SEQUENCE [LARGE SCALE GENOMIC DNA]</scope>
    <source>
        <strain evidence="6">110S</strain>
    </source>
</reference>
<dbReference type="STRING" id="872965.SE16_14920"/>
<dbReference type="Pfam" id="PF12770">
    <property type="entry name" value="CHAT"/>
    <property type="match status" value="1"/>
</dbReference>
<dbReference type="Gene3D" id="3.40.220.10">
    <property type="entry name" value="Leucine Aminopeptidase, subunit E, domain 1"/>
    <property type="match status" value="1"/>
</dbReference>
<comment type="caution">
    <text evidence="4">The sequence shown here is derived from an EMBL/GenBank/DDBJ whole genome shotgun (WGS) entry which is preliminary data.</text>
</comment>
<name>A0A0M9UD48_9CHLR</name>
<feature type="region of interest" description="Disordered" evidence="1">
    <location>
        <begin position="453"/>
        <end position="487"/>
    </location>
</feature>
<dbReference type="Pfam" id="PF03415">
    <property type="entry name" value="Peptidase_C11"/>
    <property type="match status" value="2"/>
</dbReference>
<accession>A0A0M9UD48</accession>
<dbReference type="GO" id="GO:0006508">
    <property type="term" value="P:proteolysis"/>
    <property type="evidence" value="ECO:0007669"/>
    <property type="project" value="InterPro"/>
</dbReference>
<dbReference type="RefSeq" id="WP_054493376.1">
    <property type="nucleotide sequence ID" value="NZ_BBZA01000165.1"/>
</dbReference>
<evidence type="ECO:0008006" key="8">
    <source>
        <dbReference type="Google" id="ProtNLM"/>
    </source>
</evidence>
<dbReference type="GO" id="GO:0070006">
    <property type="term" value="F:metalloaminopeptidase activity"/>
    <property type="evidence" value="ECO:0007669"/>
    <property type="project" value="InterPro"/>
</dbReference>
<evidence type="ECO:0000313" key="7">
    <source>
        <dbReference type="Proteomes" id="UP000050502"/>
    </source>
</evidence>
<dbReference type="OrthoDB" id="5507507at2"/>
<dbReference type="InterPro" id="IPR024983">
    <property type="entry name" value="CHAT_dom"/>
</dbReference>
<evidence type="ECO:0000259" key="2">
    <source>
        <dbReference type="Pfam" id="PF02789"/>
    </source>
</evidence>
<evidence type="ECO:0000313" key="4">
    <source>
        <dbReference type="EMBL" id="GAP63557.1"/>
    </source>
</evidence>
<dbReference type="PANTHER" id="PTHR37835">
    <property type="entry name" value="ALPHA-CLOSTRIPAIN"/>
    <property type="match status" value="1"/>
</dbReference>
<dbReference type="Gene3D" id="3.40.50.11970">
    <property type="match status" value="1"/>
</dbReference>
<evidence type="ECO:0000313" key="6">
    <source>
        <dbReference type="Proteomes" id="UP000037784"/>
    </source>
</evidence>
<reference evidence="4 6" key="1">
    <citation type="journal article" date="2015" name="Genome Announc.">
        <title>Draft Genome Sequence of a Heterotrophic Facultative Anaerobic Thermophilic Bacterium, Ardenticatena maritima Strain 110ST.</title>
        <authorList>
            <person name="Kawaichi S."/>
            <person name="Yoshida T."/>
            <person name="Sako Y."/>
            <person name="Nakamura R."/>
        </authorList>
    </citation>
    <scope>NUCLEOTIDE SEQUENCE [LARGE SCALE GENOMIC DNA]</scope>
    <source>
        <strain evidence="4 6">110S</strain>
    </source>
</reference>
<dbReference type="SUPFAM" id="SSF52949">
    <property type="entry name" value="Macro domain-like"/>
    <property type="match status" value="1"/>
</dbReference>
<dbReference type="EMBL" id="BBZA01000165">
    <property type="protein sequence ID" value="GAP63557.1"/>
    <property type="molecule type" value="Genomic_DNA"/>
</dbReference>
<gene>
    <name evidence="4" type="ORF">ARMA_1980</name>
    <name evidence="5" type="ORF">SE16_14920</name>
</gene>
<protein>
    <recommendedName>
        <fullName evidence="8">CHAT domain-containing protein</fullName>
    </recommendedName>
</protein>
<dbReference type="PATRIC" id="fig|872965.6.peg.2635"/>
<organism evidence="4 6">
    <name type="scientific">Ardenticatena maritima</name>
    <dbReference type="NCBI Taxonomy" id="872965"/>
    <lineage>
        <taxon>Bacteria</taxon>
        <taxon>Bacillati</taxon>
        <taxon>Chloroflexota</taxon>
        <taxon>Ardenticatenia</taxon>
        <taxon>Ardenticatenales</taxon>
        <taxon>Ardenticatenaceae</taxon>
        <taxon>Ardenticatena</taxon>
    </lineage>
</organism>
<feature type="domain" description="Peptidase M17 leucyl aminopeptidase N-terminal" evidence="2">
    <location>
        <begin position="514"/>
        <end position="597"/>
    </location>
</feature>
<reference evidence="5 7" key="2">
    <citation type="submission" date="2015-07" db="EMBL/GenBank/DDBJ databases">
        <title>Whole genome sequence of Ardenticatena maritima DSM 23922.</title>
        <authorList>
            <person name="Hemp J."/>
            <person name="Ward L.M."/>
            <person name="Pace L.A."/>
            <person name="Fischer W.W."/>
        </authorList>
    </citation>
    <scope>NUCLEOTIDE SEQUENCE [LARGE SCALE GENOMIC DNA]</scope>
    <source>
        <strain evidence="5 7">110S</strain>
    </source>
</reference>
<dbReference type="Proteomes" id="UP000037784">
    <property type="component" value="Unassembled WGS sequence"/>
</dbReference>
<feature type="domain" description="CHAT" evidence="3">
    <location>
        <begin position="786"/>
        <end position="1057"/>
    </location>
</feature>
<dbReference type="Proteomes" id="UP000050502">
    <property type="component" value="Unassembled WGS sequence"/>
</dbReference>
<dbReference type="InterPro" id="IPR005077">
    <property type="entry name" value="Peptidase_C11"/>
</dbReference>
<dbReference type="EMBL" id="LGKN01000009">
    <property type="protein sequence ID" value="KPL86553.1"/>
    <property type="molecule type" value="Genomic_DNA"/>
</dbReference>
<proteinExistence type="predicted"/>